<protein>
    <recommendedName>
        <fullName evidence="3">DUF3570 domain-containing protein</fullName>
    </recommendedName>
</protein>
<dbReference type="Pfam" id="PF12094">
    <property type="entry name" value="DUF3570"/>
    <property type="match status" value="1"/>
</dbReference>
<organism evidence="1 2">
    <name type="scientific">Shewanella psychrophila</name>
    <dbReference type="NCBI Taxonomy" id="225848"/>
    <lineage>
        <taxon>Bacteria</taxon>
        <taxon>Pseudomonadati</taxon>
        <taxon>Pseudomonadota</taxon>
        <taxon>Gammaproteobacteria</taxon>
        <taxon>Alteromonadales</taxon>
        <taxon>Shewanellaceae</taxon>
        <taxon>Shewanella</taxon>
    </lineage>
</organism>
<name>A0A1S6HK61_9GAMM</name>
<sequence>MVVGPSPGAVVAVTKTLDRTIIQTGTEPKSCIESRLKTANFTSEPSIYEALSAASFALLGMTSSVAIAAETSPSDTDETDSPKIDAALLYYQEQDRVTVAEGIFNLKLPVGDKRVYEGKLVLDTLTGSSANGAVAQDERQTFTRPSGNGEYNIDAGIIPLDDTFKDTRVQISGNWAEIWSPDWSSNHGVYLSREYDYTSLGINSALERSFNKNNTQLSLGMAYYYDLVDPVGGRPVAMSKMVFRDDFESQAQFRTEFDKTREIASTDKQTVDLSVGLTQIINRYMLVQLSYNLSSLKGYMTDPYKVLSLVDASGTSEAYLYESRPDERLKQSLYLFSKHALSTGVTDLAYRYSSDDWGVSSHTFETRYRYKFTSSFFGQLHLRYYQQEAASFYRAFLNSGEVRPEFASADYRIGNMNTYTLGVKIGHTLIDGTKASYRLEYYQQDPYANGDQATGQLAHQELYPSLKAIIFQLGLSF</sequence>
<dbReference type="STRING" id="225848.Sps_00728"/>
<reference evidence="1 2" key="1">
    <citation type="submission" date="2016-03" db="EMBL/GenBank/DDBJ databases">
        <title>Complete genome sequence of Shewanella psychrophila WP2, a deep sea bacterium isolated from west Pacific sediment.</title>
        <authorList>
            <person name="Xu G."/>
            <person name="Jian H."/>
        </authorList>
    </citation>
    <scope>NUCLEOTIDE SEQUENCE [LARGE SCALE GENOMIC DNA]</scope>
    <source>
        <strain evidence="1 2">WP2</strain>
    </source>
</reference>
<dbReference type="EMBL" id="CP014782">
    <property type="protein sequence ID" value="AQS35921.1"/>
    <property type="molecule type" value="Genomic_DNA"/>
</dbReference>
<dbReference type="Proteomes" id="UP000189545">
    <property type="component" value="Chromosome"/>
</dbReference>
<dbReference type="KEGG" id="spsw:Sps_00728"/>
<dbReference type="AlphaFoldDB" id="A0A1S6HK61"/>
<evidence type="ECO:0000313" key="2">
    <source>
        <dbReference type="Proteomes" id="UP000189545"/>
    </source>
</evidence>
<accession>A0A1S6HK61</accession>
<keyword evidence="2" id="KW-1185">Reference proteome</keyword>
<gene>
    <name evidence="1" type="ORF">Sps_00728</name>
</gene>
<evidence type="ECO:0000313" key="1">
    <source>
        <dbReference type="EMBL" id="AQS35921.1"/>
    </source>
</evidence>
<proteinExistence type="predicted"/>
<dbReference type="InterPro" id="IPR021953">
    <property type="entry name" value="DUF3570"/>
</dbReference>
<evidence type="ECO:0008006" key="3">
    <source>
        <dbReference type="Google" id="ProtNLM"/>
    </source>
</evidence>